<keyword evidence="1" id="KW-0732">Signal</keyword>
<evidence type="ECO:0000313" key="2">
    <source>
        <dbReference type="EMBL" id="WAR04611.1"/>
    </source>
</evidence>
<evidence type="ECO:0000256" key="1">
    <source>
        <dbReference type="SAM" id="SignalP"/>
    </source>
</evidence>
<dbReference type="Proteomes" id="UP001164746">
    <property type="component" value="Chromosome 5"/>
</dbReference>
<reference evidence="2" key="1">
    <citation type="submission" date="2022-11" db="EMBL/GenBank/DDBJ databases">
        <title>Centuries of genome instability and evolution in soft-shell clam transmissible cancer (bioRxiv).</title>
        <authorList>
            <person name="Hart S.F.M."/>
            <person name="Yonemitsu M.A."/>
            <person name="Giersch R.M."/>
            <person name="Beal B.F."/>
            <person name="Arriagada G."/>
            <person name="Davis B.W."/>
            <person name="Ostrander E.A."/>
            <person name="Goff S.P."/>
            <person name="Metzger M.J."/>
        </authorList>
    </citation>
    <scope>NUCLEOTIDE SEQUENCE</scope>
    <source>
        <strain evidence="2">MELC-2E11</strain>
        <tissue evidence="2">Siphon/mantle</tissue>
    </source>
</reference>
<keyword evidence="3" id="KW-1185">Reference proteome</keyword>
<proteinExistence type="predicted"/>
<feature type="signal peptide" evidence="1">
    <location>
        <begin position="1"/>
        <end position="21"/>
    </location>
</feature>
<feature type="chain" id="PRO_5045071964" evidence="1">
    <location>
        <begin position="22"/>
        <end position="108"/>
    </location>
</feature>
<gene>
    <name evidence="2" type="ORF">MAR_019980</name>
</gene>
<protein>
    <submittedName>
        <fullName evidence="2">Uncharacterized protein</fullName>
    </submittedName>
</protein>
<evidence type="ECO:0000313" key="3">
    <source>
        <dbReference type="Proteomes" id="UP001164746"/>
    </source>
</evidence>
<name>A0ABY7E6Q0_MYAAR</name>
<sequence>MNATVWLLCSFVFLYLGGCEGGTCTQYYSCSSTCHTKTTYYTSCGFLWLSRCARERSKSYTCYKQCSRMVCCTGYQGWLCMQATCFGSTSCPNGGTCTAPNNNLFWID</sequence>
<organism evidence="2 3">
    <name type="scientific">Mya arenaria</name>
    <name type="common">Soft-shell clam</name>
    <dbReference type="NCBI Taxonomy" id="6604"/>
    <lineage>
        <taxon>Eukaryota</taxon>
        <taxon>Metazoa</taxon>
        <taxon>Spiralia</taxon>
        <taxon>Lophotrochozoa</taxon>
        <taxon>Mollusca</taxon>
        <taxon>Bivalvia</taxon>
        <taxon>Autobranchia</taxon>
        <taxon>Heteroconchia</taxon>
        <taxon>Euheterodonta</taxon>
        <taxon>Imparidentia</taxon>
        <taxon>Neoheterodontei</taxon>
        <taxon>Myida</taxon>
        <taxon>Myoidea</taxon>
        <taxon>Myidae</taxon>
        <taxon>Mya</taxon>
    </lineage>
</organism>
<accession>A0ABY7E6Q0</accession>
<dbReference type="EMBL" id="CP111016">
    <property type="protein sequence ID" value="WAR04611.1"/>
    <property type="molecule type" value="Genomic_DNA"/>
</dbReference>